<evidence type="ECO:0000313" key="8">
    <source>
        <dbReference type="EMBL" id="WKW16037.1"/>
    </source>
</evidence>
<feature type="transmembrane region" description="Helical" evidence="4">
    <location>
        <begin position="214"/>
        <end position="231"/>
    </location>
</feature>
<accession>A0AA49K271</accession>
<dbReference type="RefSeq" id="WP_367885992.1">
    <property type="nucleotide sequence ID" value="NZ_CP130612.1"/>
</dbReference>
<keyword evidence="1 4" id="KW-0812">Transmembrane</keyword>
<feature type="transmembrane region" description="Helical" evidence="4">
    <location>
        <begin position="124"/>
        <end position="144"/>
    </location>
</feature>
<dbReference type="KEGG" id="pspc:Strain318_002445"/>
<feature type="transmembrane region" description="Helical" evidence="4">
    <location>
        <begin position="94"/>
        <end position="112"/>
    </location>
</feature>
<dbReference type="GO" id="GO:0022857">
    <property type="term" value="F:transmembrane transporter activity"/>
    <property type="evidence" value="ECO:0007669"/>
    <property type="project" value="InterPro"/>
</dbReference>
<keyword evidence="5" id="KW-0732">Signal</keyword>
<feature type="transmembrane region" description="Helical" evidence="4">
    <location>
        <begin position="274"/>
        <end position="293"/>
    </location>
</feature>
<dbReference type="InterPro" id="IPR011701">
    <property type="entry name" value="MFS"/>
</dbReference>
<sequence length="394" mass="41088">MLGLLALAEMLGMALWFAASAAAPQLTARWDLSPAQVGGLATAVQLGFVLGTALSAVLNLADLVPARRLFAASAVLGAGANLLLLALPTYSGALLSRVITGACLAGVYPPAMKMAATWFRARRGIAIATIVAALTVGKASPYLWQSLPELSLATPILAASASAVMAALLVLLWWQDGPHAFPSRPFSWGLIGDVVRTRRWRQATGGYLGHMAELYSYWTWIPAFLAASAVAQRGDASAAQSPWIGVLAFATIAVGALGCLWGGVMGDRIGRARIASRVMLASGAIAFTIGLAFGRSAWLVGALALAWGFFVIADSAQFSTLVTEAVEPHAVGTALTLQTSLGFLLTTLTIQVIPPLVDWVGWQGAFVVLGIGPMLGVYALRGLVREERVARAPA</sequence>
<feature type="transmembrane region" description="Helical" evidence="4">
    <location>
        <begin position="243"/>
        <end position="262"/>
    </location>
</feature>
<reference evidence="8" key="1">
    <citation type="submission" date="2023-07" db="EMBL/GenBank/DDBJ databases">
        <authorList>
            <person name="Haufschild T."/>
            <person name="Kallscheuer N."/>
            <person name="Hammer J."/>
            <person name="Kohn T."/>
            <person name="Kabuu M."/>
            <person name="Jogler M."/>
            <person name="Wohfarth N."/>
            <person name="Heuer A."/>
            <person name="Rohde M."/>
            <person name="van Teeseling M.C.F."/>
            <person name="Jogler C."/>
        </authorList>
    </citation>
    <scope>NUCLEOTIDE SEQUENCE</scope>
    <source>
        <strain evidence="7">Strain 138</strain>
        <strain evidence="8">Strain 318</strain>
    </source>
</reference>
<evidence type="ECO:0000256" key="2">
    <source>
        <dbReference type="ARBA" id="ARBA00022989"/>
    </source>
</evidence>
<evidence type="ECO:0000256" key="1">
    <source>
        <dbReference type="ARBA" id="ARBA00022692"/>
    </source>
</evidence>
<feature type="domain" description="Major facilitator superfamily (MFS) profile" evidence="6">
    <location>
        <begin position="1"/>
        <end position="388"/>
    </location>
</feature>
<organism evidence="8 9">
    <name type="scientific">Pseudogemmatithrix spongiicola</name>
    <dbReference type="NCBI Taxonomy" id="3062599"/>
    <lineage>
        <taxon>Bacteria</taxon>
        <taxon>Pseudomonadati</taxon>
        <taxon>Gemmatimonadota</taxon>
        <taxon>Gemmatimonadia</taxon>
        <taxon>Gemmatimonadales</taxon>
        <taxon>Gemmatimonadaceae</taxon>
        <taxon>Pseudogemmatithrix</taxon>
    </lineage>
</organism>
<feature type="transmembrane region" description="Helical" evidence="4">
    <location>
        <begin position="37"/>
        <end position="57"/>
    </location>
</feature>
<feature type="signal peptide" evidence="5">
    <location>
        <begin position="1"/>
        <end position="21"/>
    </location>
</feature>
<evidence type="ECO:0000313" key="9">
    <source>
        <dbReference type="Proteomes" id="UP001229955"/>
    </source>
</evidence>
<proteinExistence type="predicted"/>
<evidence type="ECO:0000256" key="3">
    <source>
        <dbReference type="ARBA" id="ARBA00023136"/>
    </source>
</evidence>
<protein>
    <recommendedName>
        <fullName evidence="6">Major facilitator superfamily (MFS) profile domain-containing protein</fullName>
    </recommendedName>
</protein>
<evidence type="ECO:0000256" key="5">
    <source>
        <dbReference type="SAM" id="SignalP"/>
    </source>
</evidence>
<dbReference type="PROSITE" id="PS50850">
    <property type="entry name" value="MFS"/>
    <property type="match status" value="1"/>
</dbReference>
<name>A0AA49K271_9BACT</name>
<dbReference type="SUPFAM" id="SSF103473">
    <property type="entry name" value="MFS general substrate transporter"/>
    <property type="match status" value="1"/>
</dbReference>
<gene>
    <name evidence="7" type="ORF">Strain138_002446</name>
    <name evidence="8" type="ORF">Strain318_002445</name>
</gene>
<dbReference type="GO" id="GO:0005886">
    <property type="term" value="C:plasma membrane"/>
    <property type="evidence" value="ECO:0007669"/>
    <property type="project" value="TreeGrafter"/>
</dbReference>
<dbReference type="InterPro" id="IPR020846">
    <property type="entry name" value="MFS_dom"/>
</dbReference>
<feature type="transmembrane region" description="Helical" evidence="4">
    <location>
        <begin position="69"/>
        <end position="88"/>
    </location>
</feature>
<dbReference type="InterPro" id="IPR036259">
    <property type="entry name" value="MFS_trans_sf"/>
</dbReference>
<dbReference type="PANTHER" id="PTHR23521">
    <property type="entry name" value="TRANSPORTER MFS SUPERFAMILY"/>
    <property type="match status" value="1"/>
</dbReference>
<feature type="transmembrane region" description="Helical" evidence="4">
    <location>
        <begin position="359"/>
        <end position="380"/>
    </location>
</feature>
<dbReference type="Gene3D" id="1.20.1250.20">
    <property type="entry name" value="MFS general substrate transporter like domains"/>
    <property type="match status" value="2"/>
</dbReference>
<dbReference type="PANTHER" id="PTHR23521:SF3">
    <property type="entry name" value="MFS TRANSPORTER"/>
    <property type="match status" value="1"/>
</dbReference>
<keyword evidence="3 4" id="KW-0472">Membrane</keyword>
<dbReference type="Pfam" id="PF07690">
    <property type="entry name" value="MFS_1"/>
    <property type="match status" value="1"/>
</dbReference>
<keyword evidence="2 4" id="KW-1133">Transmembrane helix</keyword>
<dbReference type="Proteomes" id="UP001229955">
    <property type="component" value="Chromosome"/>
</dbReference>
<dbReference type="AlphaFoldDB" id="A0AA49K271"/>
<dbReference type="EMBL" id="CP130612">
    <property type="protein sequence ID" value="WKW13131.1"/>
    <property type="molecule type" value="Genomic_DNA"/>
</dbReference>
<evidence type="ECO:0000256" key="4">
    <source>
        <dbReference type="SAM" id="Phobius"/>
    </source>
</evidence>
<keyword evidence="9" id="KW-1185">Reference proteome</keyword>
<evidence type="ECO:0000259" key="6">
    <source>
        <dbReference type="PROSITE" id="PS50850"/>
    </source>
</evidence>
<evidence type="ECO:0000313" key="7">
    <source>
        <dbReference type="EMBL" id="WKW13131.1"/>
    </source>
</evidence>
<feature type="transmembrane region" description="Helical" evidence="4">
    <location>
        <begin position="156"/>
        <end position="174"/>
    </location>
</feature>
<feature type="chain" id="PRO_5041356472" description="Major facilitator superfamily (MFS) profile domain-containing protein" evidence="5">
    <location>
        <begin position="22"/>
        <end position="394"/>
    </location>
</feature>
<dbReference type="EMBL" id="CP130613">
    <property type="protein sequence ID" value="WKW16037.1"/>
    <property type="molecule type" value="Genomic_DNA"/>
</dbReference>
<accession>A0AA49JW86</accession>